<evidence type="ECO:0000313" key="5">
    <source>
        <dbReference type="EMBL" id="MBD8003569.1"/>
    </source>
</evidence>
<dbReference type="InterPro" id="IPR002698">
    <property type="entry name" value="FTHF_cligase"/>
</dbReference>
<protein>
    <recommendedName>
        <fullName evidence="4">5-formyltetrahydrofolate cyclo-ligase</fullName>
        <ecNumber evidence="4">6.3.3.2</ecNumber>
    </recommendedName>
</protein>
<evidence type="ECO:0000256" key="2">
    <source>
        <dbReference type="ARBA" id="ARBA00022741"/>
    </source>
</evidence>
<evidence type="ECO:0000313" key="6">
    <source>
        <dbReference type="Proteomes" id="UP000648182"/>
    </source>
</evidence>
<comment type="caution">
    <text evidence="5">The sequence shown here is derived from an EMBL/GenBank/DDBJ whole genome shotgun (WGS) entry which is preliminary data.</text>
</comment>
<dbReference type="NCBIfam" id="TIGR02727">
    <property type="entry name" value="MTHFS_bact"/>
    <property type="match status" value="1"/>
</dbReference>
<keyword evidence="5" id="KW-0436">Ligase</keyword>
<reference evidence="5 6" key="1">
    <citation type="submission" date="2020-08" db="EMBL/GenBank/DDBJ databases">
        <title>A Genomic Blueprint of the Chicken Gut Microbiome.</title>
        <authorList>
            <person name="Gilroy R."/>
            <person name="Ravi A."/>
            <person name="Getino M."/>
            <person name="Pursley I."/>
            <person name="Horton D.L."/>
            <person name="Alikhan N.-F."/>
            <person name="Baker D."/>
            <person name="Gharbi K."/>
            <person name="Hall N."/>
            <person name="Watson M."/>
            <person name="Adriaenssens E.M."/>
            <person name="Foster-Nyarko E."/>
            <person name="Jarju S."/>
            <person name="Secka A."/>
            <person name="Antonio M."/>
            <person name="Oren A."/>
            <person name="Chaudhuri R."/>
            <person name="La Ragione R.M."/>
            <person name="Hildebrand F."/>
            <person name="Pallen M.J."/>
        </authorList>
    </citation>
    <scope>NUCLEOTIDE SEQUENCE [LARGE SCALE GENOMIC DNA]</scope>
    <source>
        <strain evidence="5 6">Sa1BUA2</strain>
    </source>
</reference>
<dbReference type="Proteomes" id="UP000648182">
    <property type="component" value="Unassembled WGS sequence"/>
</dbReference>
<sequence length="192" mass="22122">MFLDKKILRNNMSTQLKAMDRMTYEQLSYMIVSTLIETDVWKNSSTIGLTVSRSPEVDTWQLIRQGWKQGKKIVVPKCIPSTKEMSFRNISDFTELEDSFFGLFEPIESQTDEVLKNDIDLLVVPGLIYNRKGYRIGFGGGYYDRFLDGFSGQTVSLAFSRQLTEELPIEEHDIPVNKIITEKEVIECKSNQ</sequence>
<keyword evidence="3 4" id="KW-0067">ATP-binding</keyword>
<keyword evidence="2 4" id="KW-0547">Nucleotide-binding</keyword>
<proteinExistence type="inferred from homology"/>
<accession>A0ABR8VFK2</accession>
<dbReference type="PANTHER" id="PTHR23407">
    <property type="entry name" value="ATPASE INHIBITOR/5-FORMYLTETRAHYDROFOLATE CYCLO-LIGASE"/>
    <property type="match status" value="1"/>
</dbReference>
<keyword evidence="4" id="KW-0479">Metal-binding</keyword>
<dbReference type="SUPFAM" id="SSF100950">
    <property type="entry name" value="NagB/RpiA/CoA transferase-like"/>
    <property type="match status" value="1"/>
</dbReference>
<dbReference type="PIRSF" id="PIRSF006806">
    <property type="entry name" value="FTHF_cligase"/>
    <property type="match status" value="1"/>
</dbReference>
<dbReference type="EMBL" id="JACSPV010000001">
    <property type="protein sequence ID" value="MBD8003569.1"/>
    <property type="molecule type" value="Genomic_DNA"/>
</dbReference>
<evidence type="ECO:0000256" key="3">
    <source>
        <dbReference type="ARBA" id="ARBA00022840"/>
    </source>
</evidence>
<gene>
    <name evidence="5" type="ORF">H9631_00585</name>
</gene>
<dbReference type="Gene3D" id="3.40.50.10420">
    <property type="entry name" value="NagB/RpiA/CoA transferase-like"/>
    <property type="match status" value="1"/>
</dbReference>
<organism evidence="5 6">
    <name type="scientific">Bacillus norwichensis</name>
    <dbReference type="NCBI Taxonomy" id="2762217"/>
    <lineage>
        <taxon>Bacteria</taxon>
        <taxon>Bacillati</taxon>
        <taxon>Bacillota</taxon>
        <taxon>Bacilli</taxon>
        <taxon>Bacillales</taxon>
        <taxon>Bacillaceae</taxon>
        <taxon>Bacillus</taxon>
    </lineage>
</organism>
<dbReference type="Pfam" id="PF01812">
    <property type="entry name" value="5-FTHF_cyc-lig"/>
    <property type="match status" value="1"/>
</dbReference>
<dbReference type="EC" id="6.3.3.2" evidence="4"/>
<dbReference type="InterPro" id="IPR024185">
    <property type="entry name" value="FTHF_cligase-like_sf"/>
</dbReference>
<evidence type="ECO:0000256" key="4">
    <source>
        <dbReference type="RuleBase" id="RU361279"/>
    </source>
</evidence>
<comment type="cofactor">
    <cofactor evidence="4">
        <name>Mg(2+)</name>
        <dbReference type="ChEBI" id="CHEBI:18420"/>
    </cofactor>
</comment>
<name>A0ABR8VFK2_9BACI</name>
<comment type="catalytic activity">
    <reaction evidence="4">
        <text>(6S)-5-formyl-5,6,7,8-tetrahydrofolate + ATP = (6R)-5,10-methenyltetrahydrofolate + ADP + phosphate</text>
        <dbReference type="Rhea" id="RHEA:10488"/>
        <dbReference type="ChEBI" id="CHEBI:30616"/>
        <dbReference type="ChEBI" id="CHEBI:43474"/>
        <dbReference type="ChEBI" id="CHEBI:57455"/>
        <dbReference type="ChEBI" id="CHEBI:57457"/>
        <dbReference type="ChEBI" id="CHEBI:456216"/>
        <dbReference type="EC" id="6.3.3.2"/>
    </reaction>
</comment>
<dbReference type="RefSeq" id="WP_191809316.1">
    <property type="nucleotide sequence ID" value="NZ_JACSPV010000001.1"/>
</dbReference>
<dbReference type="InterPro" id="IPR037171">
    <property type="entry name" value="NagB/RpiA_transferase-like"/>
</dbReference>
<comment type="similarity">
    <text evidence="1 4">Belongs to the 5-formyltetrahydrofolate cyclo-ligase family.</text>
</comment>
<dbReference type="GO" id="GO:0030272">
    <property type="term" value="F:5-formyltetrahydrofolate cyclo-ligase activity"/>
    <property type="evidence" value="ECO:0007669"/>
    <property type="project" value="UniProtKB-EC"/>
</dbReference>
<keyword evidence="4" id="KW-0460">Magnesium</keyword>
<dbReference type="PANTHER" id="PTHR23407:SF1">
    <property type="entry name" value="5-FORMYLTETRAHYDROFOLATE CYCLO-LIGASE"/>
    <property type="match status" value="1"/>
</dbReference>
<keyword evidence="6" id="KW-1185">Reference proteome</keyword>
<evidence type="ECO:0000256" key="1">
    <source>
        <dbReference type="ARBA" id="ARBA00010638"/>
    </source>
</evidence>